<protein>
    <submittedName>
        <fullName evidence="2">Uncharacterized protein</fullName>
    </submittedName>
</protein>
<gene>
    <name evidence="2" type="ORF">J1C47_02995</name>
</gene>
<keyword evidence="1" id="KW-1133">Transmembrane helix</keyword>
<dbReference type="Gene3D" id="1.25.40.10">
    <property type="entry name" value="Tetratricopeptide repeat domain"/>
    <property type="match status" value="1"/>
</dbReference>
<keyword evidence="1" id="KW-0472">Membrane</keyword>
<dbReference type="EMBL" id="JAFMPY010000003">
    <property type="protein sequence ID" value="MBO0902593.1"/>
    <property type="molecule type" value="Genomic_DNA"/>
</dbReference>
<name>A0ABS3IYV0_9HYPH</name>
<proteinExistence type="predicted"/>
<organism evidence="2 3">
    <name type="scientific">Jiella sonneratiae</name>
    <dbReference type="NCBI Taxonomy" id="2816856"/>
    <lineage>
        <taxon>Bacteria</taxon>
        <taxon>Pseudomonadati</taxon>
        <taxon>Pseudomonadota</taxon>
        <taxon>Alphaproteobacteria</taxon>
        <taxon>Hyphomicrobiales</taxon>
        <taxon>Aurantimonadaceae</taxon>
        <taxon>Jiella</taxon>
    </lineage>
</organism>
<sequence>MASFFTGVDFKFIVSAIISWPMALFAVCITLLFLTKYVVKHLISTPGLILQIPGGIKIQVPTPSVDVSPAGVIIESKESTKSSVPAVPDGEKSLQSIDELVDHMKFFALVDDRNIDGVREFLDDLQTRGFEEFMGDTITLARTFWLNIVGDETSLQETLNLDSSIEKNRTVLRIAARELDRRGDRYNSERVLERLKGFPEEHEVRALLIRTQDGVDAAIEYVDSHIEDDKGSAELLRMAVDFCGDKYSRKKASYLYKIVKLIPKDETARFELAFLINETLESAFQYKRILSDNPKNSMARNNLSTIYDSINLPIYAVNMLQKAAETGDDYPRGNLAIRLADRGFVDLAEKQIVPETGLHKLERRTSEAISYIATIRKDQSEKFDRFHDSTTNFATLCTWAFKTNGGVKASYALPSGTFKKGEMKITFGSEKISFSQGDSIFTSNTPDICYLPWCLFNFTEDGGNKTYRSPLLIGPSERKIYIFFGCDQVRIFYMDDVNSRGISEAFLSEGEGIHKISPPSPPVED</sequence>
<dbReference type="Proteomes" id="UP000664288">
    <property type="component" value="Unassembled WGS sequence"/>
</dbReference>
<dbReference type="SUPFAM" id="SSF81901">
    <property type="entry name" value="HCP-like"/>
    <property type="match status" value="1"/>
</dbReference>
<evidence type="ECO:0000313" key="2">
    <source>
        <dbReference type="EMBL" id="MBO0902593.1"/>
    </source>
</evidence>
<reference evidence="2 3" key="1">
    <citation type="submission" date="2021-03" db="EMBL/GenBank/DDBJ databases">
        <title>Whole genome sequence of Jiella sp. MQZ13P-4.</title>
        <authorList>
            <person name="Tuo L."/>
        </authorList>
    </citation>
    <scope>NUCLEOTIDE SEQUENCE [LARGE SCALE GENOMIC DNA]</scope>
    <source>
        <strain evidence="2 3">MQZ13P-4</strain>
    </source>
</reference>
<dbReference type="RefSeq" id="WP_207349239.1">
    <property type="nucleotide sequence ID" value="NZ_JAFMPY010000003.1"/>
</dbReference>
<keyword evidence="1" id="KW-0812">Transmembrane</keyword>
<keyword evidence="3" id="KW-1185">Reference proteome</keyword>
<evidence type="ECO:0000313" key="3">
    <source>
        <dbReference type="Proteomes" id="UP000664288"/>
    </source>
</evidence>
<evidence type="ECO:0000256" key="1">
    <source>
        <dbReference type="SAM" id="Phobius"/>
    </source>
</evidence>
<accession>A0ABS3IYV0</accession>
<feature type="transmembrane region" description="Helical" evidence="1">
    <location>
        <begin position="12"/>
        <end position="34"/>
    </location>
</feature>
<dbReference type="InterPro" id="IPR011990">
    <property type="entry name" value="TPR-like_helical_dom_sf"/>
</dbReference>
<comment type="caution">
    <text evidence="2">The sequence shown here is derived from an EMBL/GenBank/DDBJ whole genome shotgun (WGS) entry which is preliminary data.</text>
</comment>